<evidence type="ECO:0000256" key="1">
    <source>
        <dbReference type="SAM" id="MobiDB-lite"/>
    </source>
</evidence>
<dbReference type="AlphaFoldDB" id="A0A6J4SIA4"/>
<gene>
    <name evidence="2" type="ORF">AVDCRST_MAG25-3539</name>
</gene>
<organism evidence="2">
    <name type="scientific">uncultured Rubrobacteraceae bacterium</name>
    <dbReference type="NCBI Taxonomy" id="349277"/>
    <lineage>
        <taxon>Bacteria</taxon>
        <taxon>Bacillati</taxon>
        <taxon>Actinomycetota</taxon>
        <taxon>Rubrobacteria</taxon>
        <taxon>Rubrobacterales</taxon>
        <taxon>Rubrobacteraceae</taxon>
        <taxon>environmental samples</taxon>
    </lineage>
</organism>
<proteinExistence type="predicted"/>
<dbReference type="EMBL" id="CADCVI010000244">
    <property type="protein sequence ID" value="CAA9494243.1"/>
    <property type="molecule type" value="Genomic_DNA"/>
</dbReference>
<evidence type="ECO:0000313" key="2">
    <source>
        <dbReference type="EMBL" id="CAA9494243.1"/>
    </source>
</evidence>
<reference evidence="2" key="1">
    <citation type="submission" date="2020-02" db="EMBL/GenBank/DDBJ databases">
        <authorList>
            <person name="Meier V. D."/>
        </authorList>
    </citation>
    <scope>NUCLEOTIDE SEQUENCE</scope>
    <source>
        <strain evidence="2">AVDCRST_MAG25</strain>
    </source>
</reference>
<sequence length="222" mass="23753">MGYEMGYELILLHSVRRVDGAFTPAYDTVLTSGEVSRSIVFSSAGPLVFVLVAAILLAGCSGDEPGLAPDAPPETSSSNLAPSVGDAATGSTTTPMPPTTAEESCPPDGERRRIGDFTPLEDPVPPYEVLDEERVKQDCASAIRLLVDTQVQEKDDYTLIARDLKARHRDLDAVSVEFTDTEDTFSYTGAALIFNTSIGARFIGYAYGAPNDEGYYVAVAED</sequence>
<accession>A0A6J4SIA4</accession>
<protein>
    <submittedName>
        <fullName evidence="2">Uncharacterized protein</fullName>
    </submittedName>
</protein>
<feature type="region of interest" description="Disordered" evidence="1">
    <location>
        <begin position="66"/>
        <end position="125"/>
    </location>
</feature>
<name>A0A6J4SIA4_9ACTN</name>